<dbReference type="GO" id="GO:0005794">
    <property type="term" value="C:Golgi apparatus"/>
    <property type="evidence" value="ECO:0007669"/>
    <property type="project" value="TreeGrafter"/>
</dbReference>
<feature type="region of interest" description="Disordered" evidence="1">
    <location>
        <begin position="179"/>
        <end position="259"/>
    </location>
</feature>
<dbReference type="InterPro" id="IPR005607">
    <property type="entry name" value="BSD_dom"/>
</dbReference>
<name>A0AAV5U147_9BILA</name>
<dbReference type="GO" id="GO:0005634">
    <property type="term" value="C:nucleus"/>
    <property type="evidence" value="ECO:0007669"/>
    <property type="project" value="TreeGrafter"/>
</dbReference>
<sequence>MNFFSELKAKTMQYVNDQSETEEANEGEKSSWSSSQAFGAKLMSFAKEGANQMQKAIDSGMLGELERNRQEHENRVENNKVEGGILPWEGLPNENLAMKLILQISLDTRNLLNDPPGKVEFTKTEMDQMAYSLIERDPNLANARFQLVPKELSEQRFWNNYFYRVSLIRTRMINCEDNEKEEIKKEEESEKNEEGKKEEEIRPNEEQNAQQAIKSETTSSSPSDVDWEAEILADLEKQEDYEVVDGDMRSDEVEIDDED</sequence>
<protein>
    <recommendedName>
        <fullName evidence="2">BSD domain-containing protein</fullName>
    </recommendedName>
</protein>
<dbReference type="AlphaFoldDB" id="A0AAV5U147"/>
<evidence type="ECO:0000313" key="3">
    <source>
        <dbReference type="EMBL" id="GMT00586.1"/>
    </source>
</evidence>
<evidence type="ECO:0000259" key="2">
    <source>
        <dbReference type="PROSITE" id="PS50858"/>
    </source>
</evidence>
<proteinExistence type="predicted"/>
<organism evidence="3 4">
    <name type="scientific">Pristionchus entomophagus</name>
    <dbReference type="NCBI Taxonomy" id="358040"/>
    <lineage>
        <taxon>Eukaryota</taxon>
        <taxon>Metazoa</taxon>
        <taxon>Ecdysozoa</taxon>
        <taxon>Nematoda</taxon>
        <taxon>Chromadorea</taxon>
        <taxon>Rhabditida</taxon>
        <taxon>Rhabditina</taxon>
        <taxon>Diplogasteromorpha</taxon>
        <taxon>Diplogasteroidea</taxon>
        <taxon>Neodiplogasteridae</taxon>
        <taxon>Pristionchus</taxon>
    </lineage>
</organism>
<feature type="domain" description="BSD" evidence="2">
    <location>
        <begin position="113"/>
        <end position="169"/>
    </location>
</feature>
<feature type="region of interest" description="Disordered" evidence="1">
    <location>
        <begin position="14"/>
        <end position="33"/>
    </location>
</feature>
<dbReference type="SUPFAM" id="SSF140383">
    <property type="entry name" value="BSD domain-like"/>
    <property type="match status" value="1"/>
</dbReference>
<gene>
    <name evidence="3" type="ORF">PENTCL1PPCAC_22760</name>
</gene>
<dbReference type="Proteomes" id="UP001432027">
    <property type="component" value="Unassembled WGS sequence"/>
</dbReference>
<comment type="caution">
    <text evidence="3">The sequence shown here is derived from an EMBL/GenBank/DDBJ whole genome shotgun (WGS) entry which is preliminary data.</text>
</comment>
<dbReference type="PROSITE" id="PS50858">
    <property type="entry name" value="BSD"/>
    <property type="match status" value="1"/>
</dbReference>
<evidence type="ECO:0000256" key="1">
    <source>
        <dbReference type="SAM" id="MobiDB-lite"/>
    </source>
</evidence>
<evidence type="ECO:0000313" key="4">
    <source>
        <dbReference type="Proteomes" id="UP001432027"/>
    </source>
</evidence>
<feature type="compositionally biased region" description="Basic and acidic residues" evidence="1">
    <location>
        <begin position="234"/>
        <end position="252"/>
    </location>
</feature>
<dbReference type="InterPro" id="IPR035925">
    <property type="entry name" value="BSD_dom_sf"/>
</dbReference>
<dbReference type="GO" id="GO:0048172">
    <property type="term" value="P:regulation of short-term neuronal synaptic plasticity"/>
    <property type="evidence" value="ECO:0007669"/>
    <property type="project" value="TreeGrafter"/>
</dbReference>
<accession>A0AAV5U147</accession>
<dbReference type="PANTHER" id="PTHR16019:SF6">
    <property type="entry name" value="SYNAPSE-ASSOCIATED PROTEIN 1"/>
    <property type="match status" value="1"/>
</dbReference>
<dbReference type="PANTHER" id="PTHR16019">
    <property type="entry name" value="SYNAPSE-ASSOCIATED PROTEIN"/>
    <property type="match status" value="1"/>
</dbReference>
<feature type="compositionally biased region" description="Polar residues" evidence="1">
    <location>
        <begin position="209"/>
        <end position="223"/>
    </location>
</feature>
<dbReference type="EMBL" id="BTSX01000005">
    <property type="protein sequence ID" value="GMT00586.1"/>
    <property type="molecule type" value="Genomic_DNA"/>
</dbReference>
<dbReference type="GO" id="GO:0038203">
    <property type="term" value="P:TORC2 signaling"/>
    <property type="evidence" value="ECO:0007669"/>
    <property type="project" value="TreeGrafter"/>
</dbReference>
<dbReference type="SMART" id="SM00751">
    <property type="entry name" value="BSD"/>
    <property type="match status" value="1"/>
</dbReference>
<dbReference type="GO" id="GO:0045202">
    <property type="term" value="C:synapse"/>
    <property type="evidence" value="ECO:0007669"/>
    <property type="project" value="TreeGrafter"/>
</dbReference>
<feature type="compositionally biased region" description="Basic and acidic residues" evidence="1">
    <location>
        <begin position="181"/>
        <end position="205"/>
    </location>
</feature>
<dbReference type="Gene3D" id="1.10.3970.10">
    <property type="entry name" value="BSD domain"/>
    <property type="match status" value="1"/>
</dbReference>
<dbReference type="InterPro" id="IPR051494">
    <property type="entry name" value="BSD_domain-containing"/>
</dbReference>
<keyword evidence="4" id="KW-1185">Reference proteome</keyword>
<dbReference type="Pfam" id="PF03909">
    <property type="entry name" value="BSD"/>
    <property type="match status" value="1"/>
</dbReference>
<reference evidence="3" key="1">
    <citation type="submission" date="2023-10" db="EMBL/GenBank/DDBJ databases">
        <title>Genome assembly of Pristionchus species.</title>
        <authorList>
            <person name="Yoshida K."/>
            <person name="Sommer R.J."/>
        </authorList>
    </citation>
    <scope>NUCLEOTIDE SEQUENCE</scope>
    <source>
        <strain evidence="3">RS0144</strain>
    </source>
</reference>